<dbReference type="GO" id="GO:0005778">
    <property type="term" value="C:peroxisomal membrane"/>
    <property type="evidence" value="ECO:0007669"/>
    <property type="project" value="InterPro"/>
</dbReference>
<dbReference type="GO" id="GO:0045046">
    <property type="term" value="P:protein import into peroxisome membrane"/>
    <property type="evidence" value="ECO:0007669"/>
    <property type="project" value="TreeGrafter"/>
</dbReference>
<dbReference type="PANTHER" id="PTHR28080">
    <property type="entry name" value="PEROXISOMAL BIOGENESIS FACTOR 3"/>
    <property type="match status" value="1"/>
</dbReference>
<name>A0A9N8DF51_9STRA</name>
<dbReference type="PANTHER" id="PTHR28080:SF1">
    <property type="entry name" value="PEROXISOMAL BIOGENESIS FACTOR 3"/>
    <property type="match status" value="1"/>
</dbReference>
<dbReference type="AlphaFoldDB" id="A0A9N8DF51"/>
<feature type="compositionally biased region" description="Basic and acidic residues" evidence="1">
    <location>
        <begin position="46"/>
        <end position="60"/>
    </location>
</feature>
<feature type="region of interest" description="Disordered" evidence="1">
    <location>
        <begin position="46"/>
        <end position="91"/>
    </location>
</feature>
<evidence type="ECO:0000256" key="1">
    <source>
        <dbReference type="SAM" id="MobiDB-lite"/>
    </source>
</evidence>
<sequence length="398" mass="45410">MQPNNNSRRRRYETPGVATLASAGLAAYGTYCLANWAWNQWYKKEGDDSQQRQQQQHDDTNIIPMASHPSKPLGRERSPMSPQQWRSRRQRMVRCGDEVARALEGLLPSLKRAIEEATPTIQETQALKQLKTKGQHSSQQAMDLWETVKVRSVTRLVATAYAHSILVLVVTVQIHLLGGKLFEEQLHTDNNNTNDNDDSTASDLMSTYGESHKEVLHNTYKYYFEQGVPALIQSVETSVQSALADWKFSDASCLHITRGAFDQALQRIRQQQSLEERRLLQYLVPSAGMSLITDAVSDEMARWILYETWDVLESPVVAMAHRDCLDVTFERMKHSHWTKIFDESTTGKPLALIISKLKHTSRSFFEFQQQHQTDAVNGYYLEMQCLPSVMELADVSFG</sequence>
<evidence type="ECO:0000313" key="3">
    <source>
        <dbReference type="Proteomes" id="UP001153069"/>
    </source>
</evidence>
<organism evidence="2 3">
    <name type="scientific">Seminavis robusta</name>
    <dbReference type="NCBI Taxonomy" id="568900"/>
    <lineage>
        <taxon>Eukaryota</taxon>
        <taxon>Sar</taxon>
        <taxon>Stramenopiles</taxon>
        <taxon>Ochrophyta</taxon>
        <taxon>Bacillariophyta</taxon>
        <taxon>Bacillariophyceae</taxon>
        <taxon>Bacillariophycidae</taxon>
        <taxon>Naviculales</taxon>
        <taxon>Naviculaceae</taxon>
        <taxon>Seminavis</taxon>
    </lineage>
</organism>
<reference evidence="2" key="1">
    <citation type="submission" date="2020-06" db="EMBL/GenBank/DDBJ databases">
        <authorList>
            <consortium name="Plant Systems Biology data submission"/>
        </authorList>
    </citation>
    <scope>NUCLEOTIDE SEQUENCE</scope>
    <source>
        <strain evidence="2">D6</strain>
    </source>
</reference>
<keyword evidence="3" id="KW-1185">Reference proteome</keyword>
<dbReference type="OrthoDB" id="45930at2759"/>
<evidence type="ECO:0000313" key="2">
    <source>
        <dbReference type="EMBL" id="CAB9501843.1"/>
    </source>
</evidence>
<dbReference type="Proteomes" id="UP001153069">
    <property type="component" value="Unassembled WGS sequence"/>
</dbReference>
<dbReference type="EMBL" id="CAICTM010000119">
    <property type="protein sequence ID" value="CAB9501843.1"/>
    <property type="molecule type" value="Genomic_DNA"/>
</dbReference>
<proteinExistence type="predicted"/>
<dbReference type="Pfam" id="PF04882">
    <property type="entry name" value="Peroxin-3"/>
    <property type="match status" value="1"/>
</dbReference>
<protein>
    <submittedName>
        <fullName evidence="2">Peroxisomal biogenesis factor 3</fullName>
    </submittedName>
</protein>
<accession>A0A9N8DF51</accession>
<dbReference type="GO" id="GO:0030674">
    <property type="term" value="F:protein-macromolecule adaptor activity"/>
    <property type="evidence" value="ECO:0007669"/>
    <property type="project" value="TreeGrafter"/>
</dbReference>
<comment type="caution">
    <text evidence="2">The sequence shown here is derived from an EMBL/GenBank/DDBJ whole genome shotgun (WGS) entry which is preliminary data.</text>
</comment>
<dbReference type="InterPro" id="IPR006966">
    <property type="entry name" value="Peroxin-3"/>
</dbReference>
<gene>
    <name evidence="2" type="ORF">SEMRO_120_G058370.1</name>
</gene>